<accession>A0ABN7WKU5</accession>
<evidence type="ECO:0000313" key="3">
    <source>
        <dbReference type="Proteomes" id="UP000789901"/>
    </source>
</evidence>
<dbReference type="Proteomes" id="UP000789901">
    <property type="component" value="Unassembled WGS sequence"/>
</dbReference>
<evidence type="ECO:0000256" key="1">
    <source>
        <dbReference type="SAM" id="Coils"/>
    </source>
</evidence>
<dbReference type="EMBL" id="CAJVQB010049209">
    <property type="protein sequence ID" value="CAG8834377.1"/>
    <property type="molecule type" value="Genomic_DNA"/>
</dbReference>
<feature type="non-terminal residue" evidence="2">
    <location>
        <position position="1"/>
    </location>
</feature>
<protein>
    <submittedName>
        <fullName evidence="2">10192_t:CDS:1</fullName>
    </submittedName>
</protein>
<sequence>NNIPRHLQSPQTKNQNTINNIERLREDIRAGRQQIRDTIRNLFRAQNDELNRLNQNIRNLNDNQNTIMNRQSETITRIETLRQRHMDRIEEIPERINNMQNLVIHSRGGRELENTIIEPSSSSNIEFVTQSTTGKRIHEDSTKKEISCRKGRKISCSDQEFAIFKDVEYTTNPQRSLEATEPQQISVRYERPITPHLSIEKQIEITYNRDNEETTDNNNERNNRRFISEFQNNFKNIFKRQ</sequence>
<comment type="caution">
    <text evidence="2">The sequence shown here is derived from an EMBL/GenBank/DDBJ whole genome shotgun (WGS) entry which is preliminary data.</text>
</comment>
<keyword evidence="1" id="KW-0175">Coiled coil</keyword>
<name>A0ABN7WKU5_GIGMA</name>
<proteinExistence type="predicted"/>
<keyword evidence="3" id="KW-1185">Reference proteome</keyword>
<evidence type="ECO:0000313" key="2">
    <source>
        <dbReference type="EMBL" id="CAG8834377.1"/>
    </source>
</evidence>
<reference evidence="2 3" key="1">
    <citation type="submission" date="2021-06" db="EMBL/GenBank/DDBJ databases">
        <authorList>
            <person name="Kallberg Y."/>
            <person name="Tangrot J."/>
            <person name="Rosling A."/>
        </authorList>
    </citation>
    <scope>NUCLEOTIDE SEQUENCE [LARGE SCALE GENOMIC DNA]</scope>
    <source>
        <strain evidence="2 3">120-4 pot B 10/14</strain>
    </source>
</reference>
<gene>
    <name evidence="2" type="ORF">GMARGA_LOCUS32022</name>
</gene>
<organism evidence="2 3">
    <name type="scientific">Gigaspora margarita</name>
    <dbReference type="NCBI Taxonomy" id="4874"/>
    <lineage>
        <taxon>Eukaryota</taxon>
        <taxon>Fungi</taxon>
        <taxon>Fungi incertae sedis</taxon>
        <taxon>Mucoromycota</taxon>
        <taxon>Glomeromycotina</taxon>
        <taxon>Glomeromycetes</taxon>
        <taxon>Diversisporales</taxon>
        <taxon>Gigasporaceae</taxon>
        <taxon>Gigaspora</taxon>
    </lineage>
</organism>
<feature type="coiled-coil region" evidence="1">
    <location>
        <begin position="14"/>
        <end position="70"/>
    </location>
</feature>